<keyword evidence="3" id="KW-1185">Reference proteome</keyword>
<dbReference type="RefSeq" id="WP_274357343.1">
    <property type="nucleotide sequence ID" value="NZ_CP118099.1"/>
</dbReference>
<feature type="transmembrane region" description="Helical" evidence="1">
    <location>
        <begin position="6"/>
        <end position="24"/>
    </location>
</feature>
<reference evidence="2 3" key="1">
    <citation type="submission" date="2023-02" db="EMBL/GenBank/DDBJ databases">
        <title>A bacterium isolated from plastisphere.</title>
        <authorList>
            <person name="Sun Y."/>
        </authorList>
    </citation>
    <scope>NUCLEOTIDE SEQUENCE [LARGE SCALE GENOMIC DNA]</scope>
    <source>
        <strain evidence="3">a-1</strain>
    </source>
</reference>
<evidence type="ECO:0000313" key="2">
    <source>
        <dbReference type="EMBL" id="WDH76765.1"/>
    </source>
</evidence>
<organism evidence="2 3">
    <name type="scientific">Exiguobacterium marinum</name>
    <dbReference type="NCBI Taxonomy" id="273528"/>
    <lineage>
        <taxon>Bacteria</taxon>
        <taxon>Bacillati</taxon>
        <taxon>Bacillota</taxon>
        <taxon>Bacilli</taxon>
        <taxon>Bacillales</taxon>
        <taxon>Bacillales Family XII. Incertae Sedis</taxon>
        <taxon>Exiguobacterium</taxon>
    </lineage>
</organism>
<keyword evidence="1" id="KW-1133">Transmembrane helix</keyword>
<proteinExistence type="predicted"/>
<dbReference type="EMBL" id="CP118099">
    <property type="protein sequence ID" value="WDH76765.1"/>
    <property type="molecule type" value="Genomic_DNA"/>
</dbReference>
<gene>
    <name evidence="2" type="ORF">PTI97_04420</name>
</gene>
<keyword evidence="1" id="KW-0472">Membrane</keyword>
<evidence type="ECO:0008006" key="4">
    <source>
        <dbReference type="Google" id="ProtNLM"/>
    </source>
</evidence>
<evidence type="ECO:0000313" key="3">
    <source>
        <dbReference type="Proteomes" id="UP001213680"/>
    </source>
</evidence>
<name>A0ABY7X0W9_9BACL</name>
<dbReference type="Proteomes" id="UP001213680">
    <property type="component" value="Chromosome"/>
</dbReference>
<evidence type="ECO:0000256" key="1">
    <source>
        <dbReference type="SAM" id="Phobius"/>
    </source>
</evidence>
<protein>
    <recommendedName>
        <fullName evidence="4">DUF3139 domain-containing protein</fullName>
    </recommendedName>
</protein>
<sequence length="105" mass="12156">MKKKIYTSLSISVIIIIGGWFLYIDSKKEQLEEMVYEHLVENKQVPKDEIMSITAFNANLPNEKNYLVSVKIINDPNTYYYYRASNGSIALESYTDENNVEHVSP</sequence>
<accession>A0ABY7X0W9</accession>
<keyword evidence="1" id="KW-0812">Transmembrane</keyword>